<dbReference type="Gene3D" id="3.60.10.10">
    <property type="entry name" value="Endonuclease/exonuclease/phosphatase"/>
    <property type="match status" value="1"/>
</dbReference>
<dbReference type="Pfam" id="PF14529">
    <property type="entry name" value="Exo_endo_phos_2"/>
    <property type="match status" value="1"/>
</dbReference>
<protein>
    <recommendedName>
        <fullName evidence="1">Endonuclease/exonuclease/phosphatase domain-containing protein</fullName>
    </recommendedName>
</protein>
<keyword evidence="3" id="KW-1185">Reference proteome</keyword>
<dbReference type="EMBL" id="JABSTV010001247">
    <property type="protein sequence ID" value="KAH7971594.1"/>
    <property type="molecule type" value="Genomic_DNA"/>
</dbReference>
<name>A0A9D4T530_RHISA</name>
<dbReference type="AlphaFoldDB" id="A0A9D4T530"/>
<dbReference type="InterPro" id="IPR005135">
    <property type="entry name" value="Endo/exonuclease/phosphatase"/>
</dbReference>
<reference evidence="2" key="1">
    <citation type="journal article" date="2020" name="Cell">
        <title>Large-Scale Comparative Analyses of Tick Genomes Elucidate Their Genetic Diversity and Vector Capacities.</title>
        <authorList>
            <consortium name="Tick Genome and Microbiome Consortium (TIGMIC)"/>
            <person name="Jia N."/>
            <person name="Wang J."/>
            <person name="Shi W."/>
            <person name="Du L."/>
            <person name="Sun Y."/>
            <person name="Zhan W."/>
            <person name="Jiang J.F."/>
            <person name="Wang Q."/>
            <person name="Zhang B."/>
            <person name="Ji P."/>
            <person name="Bell-Sakyi L."/>
            <person name="Cui X.M."/>
            <person name="Yuan T.T."/>
            <person name="Jiang B.G."/>
            <person name="Yang W.F."/>
            <person name="Lam T.T."/>
            <person name="Chang Q.C."/>
            <person name="Ding S.J."/>
            <person name="Wang X.J."/>
            <person name="Zhu J.G."/>
            <person name="Ruan X.D."/>
            <person name="Zhao L."/>
            <person name="Wei J.T."/>
            <person name="Ye R.Z."/>
            <person name="Que T.C."/>
            <person name="Du C.H."/>
            <person name="Zhou Y.H."/>
            <person name="Cheng J.X."/>
            <person name="Dai P.F."/>
            <person name="Guo W.B."/>
            <person name="Han X.H."/>
            <person name="Huang E.J."/>
            <person name="Li L.F."/>
            <person name="Wei W."/>
            <person name="Gao Y.C."/>
            <person name="Liu J.Z."/>
            <person name="Shao H.Z."/>
            <person name="Wang X."/>
            <person name="Wang C.C."/>
            <person name="Yang T.C."/>
            <person name="Huo Q.B."/>
            <person name="Li W."/>
            <person name="Chen H.Y."/>
            <person name="Chen S.E."/>
            <person name="Zhou L.G."/>
            <person name="Ni X.B."/>
            <person name="Tian J.H."/>
            <person name="Sheng Y."/>
            <person name="Liu T."/>
            <person name="Pan Y.S."/>
            <person name="Xia L.Y."/>
            <person name="Li J."/>
            <person name="Zhao F."/>
            <person name="Cao W.C."/>
        </authorList>
    </citation>
    <scope>NUCLEOTIDE SEQUENCE</scope>
    <source>
        <strain evidence="2">Rsan-2018</strain>
    </source>
</reference>
<accession>A0A9D4T530</accession>
<evidence type="ECO:0000259" key="1">
    <source>
        <dbReference type="Pfam" id="PF14529"/>
    </source>
</evidence>
<dbReference type="Proteomes" id="UP000821837">
    <property type="component" value="Chromosome 11"/>
</dbReference>
<sequence>MVVAGDFNAKHTAWGAQTSDPRGSRMVELMAAHGLLLLNDPCSIPTYETKYSMSWLDVTLVTPSAIVAGYYWRVLEDVTYAEHRYIEVVIGEETYNFPPGSNIIN</sequence>
<proteinExistence type="predicted"/>
<evidence type="ECO:0000313" key="3">
    <source>
        <dbReference type="Proteomes" id="UP000821837"/>
    </source>
</evidence>
<feature type="domain" description="Endonuclease/exonuclease/phosphatase" evidence="1">
    <location>
        <begin position="1"/>
        <end position="86"/>
    </location>
</feature>
<dbReference type="InterPro" id="IPR036691">
    <property type="entry name" value="Endo/exonu/phosph_ase_sf"/>
</dbReference>
<reference evidence="2" key="2">
    <citation type="submission" date="2021-09" db="EMBL/GenBank/DDBJ databases">
        <authorList>
            <person name="Jia N."/>
            <person name="Wang J."/>
            <person name="Shi W."/>
            <person name="Du L."/>
            <person name="Sun Y."/>
            <person name="Zhan W."/>
            <person name="Jiang J."/>
            <person name="Wang Q."/>
            <person name="Zhang B."/>
            <person name="Ji P."/>
            <person name="Sakyi L.B."/>
            <person name="Cui X."/>
            <person name="Yuan T."/>
            <person name="Jiang B."/>
            <person name="Yang W."/>
            <person name="Lam T.T.-Y."/>
            <person name="Chang Q."/>
            <person name="Ding S."/>
            <person name="Wang X."/>
            <person name="Zhu J."/>
            <person name="Ruan X."/>
            <person name="Zhao L."/>
            <person name="Wei J."/>
            <person name="Que T."/>
            <person name="Du C."/>
            <person name="Cheng J."/>
            <person name="Dai P."/>
            <person name="Han X."/>
            <person name="Huang E."/>
            <person name="Gao Y."/>
            <person name="Liu J."/>
            <person name="Shao H."/>
            <person name="Ye R."/>
            <person name="Li L."/>
            <person name="Wei W."/>
            <person name="Wang X."/>
            <person name="Wang C."/>
            <person name="Huo Q."/>
            <person name="Li W."/>
            <person name="Guo W."/>
            <person name="Chen H."/>
            <person name="Chen S."/>
            <person name="Zhou L."/>
            <person name="Zhou L."/>
            <person name="Ni X."/>
            <person name="Tian J."/>
            <person name="Zhou Y."/>
            <person name="Sheng Y."/>
            <person name="Liu T."/>
            <person name="Pan Y."/>
            <person name="Xia L."/>
            <person name="Li J."/>
            <person name="Zhao F."/>
            <person name="Cao W."/>
        </authorList>
    </citation>
    <scope>NUCLEOTIDE SEQUENCE</scope>
    <source>
        <strain evidence="2">Rsan-2018</strain>
        <tissue evidence="2">Larvae</tissue>
    </source>
</reference>
<gene>
    <name evidence="2" type="ORF">HPB52_000337</name>
</gene>
<dbReference type="GO" id="GO:0003824">
    <property type="term" value="F:catalytic activity"/>
    <property type="evidence" value="ECO:0007669"/>
    <property type="project" value="InterPro"/>
</dbReference>
<organism evidence="2 3">
    <name type="scientific">Rhipicephalus sanguineus</name>
    <name type="common">Brown dog tick</name>
    <name type="synonym">Ixodes sanguineus</name>
    <dbReference type="NCBI Taxonomy" id="34632"/>
    <lineage>
        <taxon>Eukaryota</taxon>
        <taxon>Metazoa</taxon>
        <taxon>Ecdysozoa</taxon>
        <taxon>Arthropoda</taxon>
        <taxon>Chelicerata</taxon>
        <taxon>Arachnida</taxon>
        <taxon>Acari</taxon>
        <taxon>Parasitiformes</taxon>
        <taxon>Ixodida</taxon>
        <taxon>Ixodoidea</taxon>
        <taxon>Ixodidae</taxon>
        <taxon>Rhipicephalinae</taxon>
        <taxon>Rhipicephalus</taxon>
        <taxon>Rhipicephalus</taxon>
    </lineage>
</organism>
<evidence type="ECO:0000313" key="2">
    <source>
        <dbReference type="EMBL" id="KAH7971594.1"/>
    </source>
</evidence>
<dbReference type="SUPFAM" id="SSF56219">
    <property type="entry name" value="DNase I-like"/>
    <property type="match status" value="1"/>
</dbReference>
<comment type="caution">
    <text evidence="2">The sequence shown here is derived from an EMBL/GenBank/DDBJ whole genome shotgun (WGS) entry which is preliminary data.</text>
</comment>